<evidence type="ECO:0000313" key="3">
    <source>
        <dbReference type="Proteomes" id="UP001321786"/>
    </source>
</evidence>
<dbReference type="InterPro" id="IPR016176">
    <property type="entry name" value="Cbl-dep_enz_cat"/>
</dbReference>
<dbReference type="EMBL" id="AP028654">
    <property type="protein sequence ID" value="BEP29105.1"/>
    <property type="molecule type" value="Genomic_DNA"/>
</dbReference>
<name>A0AAU9EVI7_9FIRM</name>
<dbReference type="GO" id="GO:0003824">
    <property type="term" value="F:catalytic activity"/>
    <property type="evidence" value="ECO:0007669"/>
    <property type="project" value="InterPro"/>
</dbReference>
<accession>A0AAU9EVI7</accession>
<evidence type="ECO:0000313" key="2">
    <source>
        <dbReference type="EMBL" id="BEP29105.1"/>
    </source>
</evidence>
<dbReference type="Proteomes" id="UP001321786">
    <property type="component" value="Chromosome"/>
</dbReference>
<dbReference type="GO" id="GO:0031419">
    <property type="term" value="F:cobalamin binding"/>
    <property type="evidence" value="ECO:0007669"/>
    <property type="project" value="InterPro"/>
</dbReference>
<proteinExistence type="predicted"/>
<reference evidence="2 3" key="1">
    <citation type="submission" date="2023-08" db="EMBL/GenBank/DDBJ databases">
        <title>Helicovermis profunda gen. nov., sp. nov., a novel mesophilic, fermentative bacterium within the Bacillota from a deep-sea hydrothermal vent chimney.</title>
        <authorList>
            <person name="Miyazaki U."/>
            <person name="Mizutani D."/>
            <person name="Hashimoto Y."/>
            <person name="Tame A."/>
            <person name="Sawayama S."/>
            <person name="Miyazaki J."/>
            <person name="Takai K."/>
            <person name="Nakagawa S."/>
        </authorList>
    </citation>
    <scope>NUCLEOTIDE SEQUENCE [LARGE SCALE GENOMIC DNA]</scope>
    <source>
        <strain evidence="2 3">S502</strain>
    </source>
</reference>
<dbReference type="RefSeq" id="WP_338534773.1">
    <property type="nucleotide sequence ID" value="NZ_AP028654.1"/>
</dbReference>
<evidence type="ECO:0000259" key="1">
    <source>
        <dbReference type="Pfam" id="PF16552"/>
    </source>
</evidence>
<dbReference type="SUPFAM" id="SSF51703">
    <property type="entry name" value="Cobalamin (vitamin B12)-dependent enzymes"/>
    <property type="match status" value="1"/>
</dbReference>
<dbReference type="AlphaFoldDB" id="A0AAU9EVI7"/>
<dbReference type="Pfam" id="PF16552">
    <property type="entry name" value="OAM_alpha"/>
    <property type="match status" value="1"/>
</dbReference>
<feature type="domain" description="D-Lysine 5,6-aminomutase alpha subunit" evidence="1">
    <location>
        <begin position="6"/>
        <end position="120"/>
    </location>
</feature>
<dbReference type="KEGG" id="hprf:HLPR_14360"/>
<gene>
    <name evidence="2" type="ORF">HLPR_14360</name>
</gene>
<dbReference type="Gene3D" id="6.10.250.2220">
    <property type="match status" value="1"/>
</dbReference>
<dbReference type="Gene3D" id="1.10.8.1000">
    <property type="entry name" value="Ornithine 4,5 aminomutase S component, alpha subunit-like"/>
    <property type="match status" value="1"/>
</dbReference>
<sequence>MKGYLKRDDDFQTRRKDLVNLTDEEIKAKFWQLAETLVDPLLDLAKTHTSPAVERSIVLRMGFSSLEAKPIVDGAIERGLIGKGVGNIIYRVSKKNNISIRQAGLELMEGKRWDEAIEIFKGGQK</sequence>
<keyword evidence="3" id="KW-1185">Reference proteome</keyword>
<organism evidence="2 3">
    <name type="scientific">Helicovermis profundi</name>
    <dbReference type="NCBI Taxonomy" id="3065157"/>
    <lineage>
        <taxon>Bacteria</taxon>
        <taxon>Bacillati</taxon>
        <taxon>Bacillota</taxon>
        <taxon>Clostridia</taxon>
        <taxon>Helicovermis</taxon>
    </lineage>
</organism>
<dbReference type="InterPro" id="IPR015130">
    <property type="entry name" value="Lys-AminoMut_A"/>
</dbReference>
<protein>
    <submittedName>
        <fullName evidence="2">Ornithine aminomutase subunit alpha</fullName>
    </submittedName>
</protein>